<dbReference type="InterPro" id="IPR029787">
    <property type="entry name" value="Nucleotide_cyclase"/>
</dbReference>
<dbReference type="InterPro" id="IPR000160">
    <property type="entry name" value="GGDEF_dom"/>
</dbReference>
<dbReference type="PROSITE" id="PS50887">
    <property type="entry name" value="GGDEF"/>
    <property type="match status" value="1"/>
</dbReference>
<feature type="domain" description="GGDEF" evidence="2">
    <location>
        <begin position="258"/>
        <end position="393"/>
    </location>
</feature>
<dbReference type="NCBIfam" id="TIGR00254">
    <property type="entry name" value="GGDEF"/>
    <property type="match status" value="1"/>
</dbReference>
<keyword evidence="3" id="KW-0808">Transferase</keyword>
<dbReference type="PANTHER" id="PTHR44757">
    <property type="entry name" value="DIGUANYLATE CYCLASE DGCP"/>
    <property type="match status" value="1"/>
</dbReference>
<dbReference type="Pfam" id="PF08448">
    <property type="entry name" value="PAS_4"/>
    <property type="match status" value="1"/>
</dbReference>
<dbReference type="InterPro" id="IPR052155">
    <property type="entry name" value="Biofilm_reg_signaling"/>
</dbReference>
<dbReference type="OrthoDB" id="9790367at2"/>
<evidence type="ECO:0000259" key="2">
    <source>
        <dbReference type="PROSITE" id="PS50887"/>
    </source>
</evidence>
<dbReference type="PANTHER" id="PTHR44757:SF2">
    <property type="entry name" value="BIOFILM ARCHITECTURE MAINTENANCE PROTEIN MBAA"/>
    <property type="match status" value="1"/>
</dbReference>
<dbReference type="SUPFAM" id="SSF55785">
    <property type="entry name" value="PYP-like sensor domain (PAS domain)"/>
    <property type="match status" value="1"/>
</dbReference>
<protein>
    <submittedName>
        <fullName evidence="3">Putative diguanylate cyclase/phosphodiesterase with PAS/PAC and GAF sensor</fullName>
        <ecNumber evidence="3">2.7.7.65</ecNumber>
    </submittedName>
</protein>
<dbReference type="GO" id="GO:0052621">
    <property type="term" value="F:diguanylate cyclase activity"/>
    <property type="evidence" value="ECO:0007669"/>
    <property type="project" value="UniProtKB-EC"/>
</dbReference>
<dbReference type="NCBIfam" id="TIGR00229">
    <property type="entry name" value="sensory_box"/>
    <property type="match status" value="1"/>
</dbReference>
<reference evidence="3 4" key="1">
    <citation type="submission" date="2018-06" db="EMBL/GenBank/DDBJ databases">
        <authorList>
            <consortium name="Pathogen Informatics"/>
            <person name="Doyle S."/>
        </authorList>
    </citation>
    <scope>NUCLEOTIDE SEQUENCE [LARGE SCALE GENOMIC DNA]</scope>
    <source>
        <strain evidence="3 4">NCTC12475</strain>
    </source>
</reference>
<accession>A0A381DK30</accession>
<keyword evidence="3" id="KW-0548">Nucleotidyltransferase</keyword>
<dbReference type="RefSeq" id="WP_115616042.1">
    <property type="nucleotide sequence ID" value="NZ_UFVD01000001.1"/>
</dbReference>
<dbReference type="Pfam" id="PF00990">
    <property type="entry name" value="GGDEF"/>
    <property type="match status" value="1"/>
</dbReference>
<dbReference type="InterPro" id="IPR013656">
    <property type="entry name" value="PAS_4"/>
</dbReference>
<dbReference type="EC" id="2.7.7.65" evidence="3"/>
<gene>
    <name evidence="3" type="primary">ydaM_1</name>
    <name evidence="3" type="ORF">NCTC12475_01108</name>
</gene>
<dbReference type="AlphaFoldDB" id="A0A381DK30"/>
<dbReference type="Gene3D" id="3.30.450.20">
    <property type="entry name" value="PAS domain"/>
    <property type="match status" value="1"/>
</dbReference>
<dbReference type="InterPro" id="IPR000700">
    <property type="entry name" value="PAS-assoc_C"/>
</dbReference>
<dbReference type="Gene3D" id="3.30.70.270">
    <property type="match status" value="1"/>
</dbReference>
<proteinExistence type="predicted"/>
<dbReference type="InterPro" id="IPR043128">
    <property type="entry name" value="Rev_trsase/Diguanyl_cyclase"/>
</dbReference>
<dbReference type="SMART" id="SM00267">
    <property type="entry name" value="GGDEF"/>
    <property type="match status" value="1"/>
</dbReference>
<evidence type="ECO:0000313" key="3">
    <source>
        <dbReference type="EMBL" id="SUX10897.1"/>
    </source>
</evidence>
<evidence type="ECO:0000313" key="4">
    <source>
        <dbReference type="Proteomes" id="UP000254920"/>
    </source>
</evidence>
<organism evidence="3 4">
    <name type="scientific">Campylobacter sputorum subsp. sputorum</name>
    <dbReference type="NCBI Taxonomy" id="32024"/>
    <lineage>
        <taxon>Bacteria</taxon>
        <taxon>Pseudomonadati</taxon>
        <taxon>Campylobacterota</taxon>
        <taxon>Epsilonproteobacteria</taxon>
        <taxon>Campylobacterales</taxon>
        <taxon>Campylobacteraceae</taxon>
        <taxon>Campylobacter</taxon>
    </lineage>
</organism>
<dbReference type="Proteomes" id="UP000254920">
    <property type="component" value="Unassembled WGS sequence"/>
</dbReference>
<evidence type="ECO:0000259" key="1">
    <source>
        <dbReference type="PROSITE" id="PS50113"/>
    </source>
</evidence>
<keyword evidence="4" id="KW-1185">Reference proteome</keyword>
<dbReference type="EMBL" id="UFVD01000001">
    <property type="protein sequence ID" value="SUX10897.1"/>
    <property type="molecule type" value="Genomic_DNA"/>
</dbReference>
<sequence>MARFKHKFYKINSVEEVPKPNLDEHQYFFIVDESSTLSIKALKEHAGKYGIIVFYGKNTKNLPQDDIKNFDDIWISISSELDKFYFERMLKIIADQKDAWLQKNWLESAINSLPDMIWFKDMQGLHINVNNSFCQAVNKTKDDIRGRDHYYIWDIPKEIYENSDYVCVETEDSVIAARKTVLFDEEVMKTDGNLIKLKTYKTPIFDGDTIIGTVGIARDVTQEYEYLEKIKYLAIHDQLTGLANRNQLDIFLSKLKTSKMSIVCMDLDNFKGINDSYGHQTGDKVLVVFSNLIKEVFNDALNVRTGADEFIISIFTDSSNIKNILNRVQILIDKFSDICKKDFRFQRLSVSAGIADGKFGHGSFDILFKHADNALYKAKRKKKGGGCYHNDKTKH</sequence>
<dbReference type="PROSITE" id="PS50113">
    <property type="entry name" value="PAC"/>
    <property type="match status" value="1"/>
</dbReference>
<feature type="domain" description="PAC" evidence="1">
    <location>
        <begin position="181"/>
        <end position="232"/>
    </location>
</feature>
<dbReference type="CDD" id="cd01949">
    <property type="entry name" value="GGDEF"/>
    <property type="match status" value="1"/>
</dbReference>
<dbReference type="InterPro" id="IPR000014">
    <property type="entry name" value="PAS"/>
</dbReference>
<dbReference type="InterPro" id="IPR035965">
    <property type="entry name" value="PAS-like_dom_sf"/>
</dbReference>
<name>A0A381DK30_9BACT</name>
<dbReference type="SUPFAM" id="SSF55073">
    <property type="entry name" value="Nucleotide cyclase"/>
    <property type="match status" value="1"/>
</dbReference>